<evidence type="ECO:0000256" key="5">
    <source>
        <dbReference type="ARBA" id="ARBA00022989"/>
    </source>
</evidence>
<dbReference type="CDD" id="cd06261">
    <property type="entry name" value="TM_PBP2"/>
    <property type="match status" value="1"/>
</dbReference>
<dbReference type="EMBL" id="CP002360">
    <property type="protein sequence ID" value="AEE97396.1"/>
    <property type="molecule type" value="Genomic_DNA"/>
</dbReference>
<dbReference type="Pfam" id="PF00528">
    <property type="entry name" value="BPD_transp_1"/>
    <property type="match status" value="1"/>
</dbReference>
<dbReference type="GO" id="GO:0005886">
    <property type="term" value="C:plasma membrane"/>
    <property type="evidence" value="ECO:0007669"/>
    <property type="project" value="UniProtKB-SubCell"/>
</dbReference>
<dbReference type="Gene3D" id="1.10.3720.10">
    <property type="entry name" value="MetI-like"/>
    <property type="match status" value="1"/>
</dbReference>
<organism evidence="9 10">
    <name type="scientific">Mahella australiensis (strain DSM 15567 / CIP 107919 / 50-1 BON)</name>
    <dbReference type="NCBI Taxonomy" id="697281"/>
    <lineage>
        <taxon>Bacteria</taxon>
        <taxon>Bacillati</taxon>
        <taxon>Bacillota</taxon>
        <taxon>Clostridia</taxon>
        <taxon>Thermoanaerobacterales</taxon>
        <taxon>Thermoanaerobacterales Family IV. Incertae Sedis</taxon>
        <taxon>Mahella</taxon>
    </lineage>
</organism>
<keyword evidence="5 7" id="KW-1133">Transmembrane helix</keyword>
<feature type="transmembrane region" description="Helical" evidence="7">
    <location>
        <begin position="12"/>
        <end position="30"/>
    </location>
</feature>
<dbReference type="InterPro" id="IPR051393">
    <property type="entry name" value="ABC_transporter_permease"/>
</dbReference>
<evidence type="ECO:0000313" key="10">
    <source>
        <dbReference type="Proteomes" id="UP000008457"/>
    </source>
</evidence>
<dbReference type="HOGENOM" id="CLU_016047_0_1_9"/>
<dbReference type="AlphaFoldDB" id="F4A3E1"/>
<reference evidence="9 10" key="2">
    <citation type="journal article" date="2011" name="Stand. Genomic Sci.">
        <title>Complete genome sequence of Mahella australiensis type strain (50-1 BON).</title>
        <authorList>
            <person name="Sikorski J."/>
            <person name="Teshima H."/>
            <person name="Nolan M."/>
            <person name="Lucas S."/>
            <person name="Hammon N."/>
            <person name="Deshpande S."/>
            <person name="Cheng J.F."/>
            <person name="Pitluck S."/>
            <person name="Liolios K."/>
            <person name="Pagani I."/>
            <person name="Ivanova N."/>
            <person name="Huntemann M."/>
            <person name="Mavromatis K."/>
            <person name="Ovchinikova G."/>
            <person name="Pati A."/>
            <person name="Tapia R."/>
            <person name="Han C."/>
            <person name="Goodwin L."/>
            <person name="Chen A."/>
            <person name="Palaniappan K."/>
            <person name="Land M."/>
            <person name="Hauser L."/>
            <person name="Ngatchou-Djao O.D."/>
            <person name="Rohde M."/>
            <person name="Pukall R."/>
            <person name="Spring S."/>
            <person name="Abt B."/>
            <person name="Goker M."/>
            <person name="Detter J.C."/>
            <person name="Woyke T."/>
            <person name="Bristow J."/>
            <person name="Markowitz V."/>
            <person name="Hugenholtz P."/>
            <person name="Eisen J.A."/>
            <person name="Kyrpides N.C."/>
            <person name="Klenk H.P."/>
            <person name="Lapidus A."/>
        </authorList>
    </citation>
    <scope>NUCLEOTIDE SEQUENCE [LARGE SCALE GENOMIC DNA]</scope>
    <source>
        <strain evidence="10">DSM 15567 / CIP 107919 / 50-1 BON</strain>
    </source>
</reference>
<dbReference type="PANTHER" id="PTHR30193:SF44">
    <property type="entry name" value="LACTOSE TRANSPORT SYSTEM PERMEASE PROTEIN LACF"/>
    <property type="match status" value="1"/>
</dbReference>
<dbReference type="eggNOG" id="COG4209">
    <property type="taxonomic scope" value="Bacteria"/>
</dbReference>
<dbReference type="InterPro" id="IPR035906">
    <property type="entry name" value="MetI-like_sf"/>
</dbReference>
<keyword evidence="2 7" id="KW-0813">Transport</keyword>
<feature type="domain" description="ABC transmembrane type-1" evidence="8">
    <location>
        <begin position="68"/>
        <end position="282"/>
    </location>
</feature>
<feature type="transmembrane region" description="Helical" evidence="7">
    <location>
        <begin position="72"/>
        <end position="92"/>
    </location>
</feature>
<feature type="transmembrane region" description="Helical" evidence="7">
    <location>
        <begin position="263"/>
        <end position="283"/>
    </location>
</feature>
<reference evidence="10" key="1">
    <citation type="submission" date="2010-11" db="EMBL/GenBank/DDBJ databases">
        <title>The complete genome of Mahella australiensis DSM 15567.</title>
        <authorList>
            <consortium name="US DOE Joint Genome Institute (JGI-PGF)"/>
            <person name="Lucas S."/>
            <person name="Copeland A."/>
            <person name="Lapidus A."/>
            <person name="Bruce D."/>
            <person name="Goodwin L."/>
            <person name="Pitluck S."/>
            <person name="Kyrpides N."/>
            <person name="Mavromatis K."/>
            <person name="Pagani I."/>
            <person name="Ivanova N."/>
            <person name="Teshima H."/>
            <person name="Brettin T."/>
            <person name="Detter J.C."/>
            <person name="Han C."/>
            <person name="Tapia R."/>
            <person name="Land M."/>
            <person name="Hauser L."/>
            <person name="Markowitz V."/>
            <person name="Cheng J.-F."/>
            <person name="Hugenholtz P."/>
            <person name="Woyke T."/>
            <person name="Wu D."/>
            <person name="Spring S."/>
            <person name="Pukall R."/>
            <person name="Steenblock K."/>
            <person name="Schneider S."/>
            <person name="Klenk H.-P."/>
            <person name="Eisen J.A."/>
        </authorList>
    </citation>
    <scope>NUCLEOTIDE SEQUENCE [LARGE SCALE GENOMIC DNA]</scope>
    <source>
        <strain evidence="10">DSM 15567 / CIP 107919 / 50-1 BON</strain>
    </source>
</reference>
<evidence type="ECO:0000256" key="7">
    <source>
        <dbReference type="RuleBase" id="RU363032"/>
    </source>
</evidence>
<proteinExistence type="inferred from homology"/>
<dbReference type="PROSITE" id="PS50928">
    <property type="entry name" value="ABC_TM1"/>
    <property type="match status" value="1"/>
</dbReference>
<dbReference type="SUPFAM" id="SSF161098">
    <property type="entry name" value="MetI-like"/>
    <property type="match status" value="1"/>
</dbReference>
<dbReference type="InterPro" id="IPR000515">
    <property type="entry name" value="MetI-like"/>
</dbReference>
<comment type="subcellular location">
    <subcellularLocation>
        <location evidence="1 7">Cell membrane</location>
        <topology evidence="1 7">Multi-pass membrane protein</topology>
    </subcellularLocation>
</comment>
<evidence type="ECO:0000313" key="9">
    <source>
        <dbReference type="EMBL" id="AEE97396.1"/>
    </source>
</evidence>
<dbReference type="Proteomes" id="UP000008457">
    <property type="component" value="Chromosome"/>
</dbReference>
<keyword evidence="3" id="KW-1003">Cell membrane</keyword>
<evidence type="ECO:0000256" key="1">
    <source>
        <dbReference type="ARBA" id="ARBA00004651"/>
    </source>
</evidence>
<dbReference type="KEGG" id="mas:Mahau_2225"/>
<evidence type="ECO:0000256" key="2">
    <source>
        <dbReference type="ARBA" id="ARBA00022448"/>
    </source>
</evidence>
<evidence type="ECO:0000259" key="8">
    <source>
        <dbReference type="PROSITE" id="PS50928"/>
    </source>
</evidence>
<evidence type="ECO:0000256" key="3">
    <source>
        <dbReference type="ARBA" id="ARBA00022475"/>
    </source>
</evidence>
<keyword evidence="6 7" id="KW-0472">Membrane</keyword>
<dbReference type="OrthoDB" id="9785836at2"/>
<sequence length="294" mass="33472">MLGKIRKDRTIYLFLLPAFLYFVIFLYYPIARGFIMSVQDFKLIGHSPFIGFEHYSKILHDREFWNVLRNTLVIGGGNLIVGLFSQLVLALLLNEISIVGFKRFVQTVVYIPNLFSWVVVGGIWIFLLAPDNGLVNELIKLFGGQPISFMTKESYAWPIFILTNTWKTVGYGCIIFLAAITNIDPQLYEAAYIDGAGRWLQTIHITLPGLYDTIKTVFLLNLMGVLNIFDQSYIMTNPAIINKTDVIMTYTYRTGIQQFKMGYAAAVSFIVLIMTLVLALGFLRSSNFMSSREM</sequence>
<gene>
    <name evidence="9" type="ordered locus">Mahau_2225</name>
</gene>
<protein>
    <submittedName>
        <fullName evidence="9">Binding-protein-dependent transport systems inner membrane component</fullName>
    </submittedName>
</protein>
<feature type="transmembrane region" description="Helical" evidence="7">
    <location>
        <begin position="104"/>
        <end position="127"/>
    </location>
</feature>
<name>F4A3E1_MAHA5</name>
<dbReference type="STRING" id="697281.Mahau_2225"/>
<accession>F4A3E1</accession>
<dbReference type="PANTHER" id="PTHR30193">
    <property type="entry name" value="ABC TRANSPORTER PERMEASE PROTEIN"/>
    <property type="match status" value="1"/>
</dbReference>
<feature type="transmembrane region" description="Helical" evidence="7">
    <location>
        <begin position="155"/>
        <end position="180"/>
    </location>
</feature>
<evidence type="ECO:0000256" key="6">
    <source>
        <dbReference type="ARBA" id="ARBA00023136"/>
    </source>
</evidence>
<evidence type="ECO:0000256" key="4">
    <source>
        <dbReference type="ARBA" id="ARBA00022692"/>
    </source>
</evidence>
<dbReference type="GO" id="GO:0055085">
    <property type="term" value="P:transmembrane transport"/>
    <property type="evidence" value="ECO:0007669"/>
    <property type="project" value="InterPro"/>
</dbReference>
<keyword evidence="4 7" id="KW-0812">Transmembrane</keyword>
<keyword evidence="10" id="KW-1185">Reference proteome</keyword>
<comment type="similarity">
    <text evidence="7">Belongs to the binding-protein-dependent transport system permease family.</text>
</comment>